<dbReference type="KEGG" id="dch:SY84_14290"/>
<dbReference type="RefSeq" id="WP_046844559.1">
    <property type="nucleotide sequence ID" value="NZ_CP011389.1"/>
</dbReference>
<dbReference type="SUPFAM" id="SSF89372">
    <property type="entry name" value="Fucose-specific lectin"/>
    <property type="match status" value="1"/>
</dbReference>
<dbReference type="Proteomes" id="UP000034024">
    <property type="component" value="Chromosome"/>
</dbReference>
<feature type="chain" id="PRO_5002517633" description="Exo-alpha-sialidase" evidence="2">
    <location>
        <begin position="20"/>
        <end position="392"/>
    </location>
</feature>
<keyword evidence="2" id="KW-0732">Signal</keyword>
<keyword evidence="4" id="KW-1185">Reference proteome</keyword>
<feature type="region of interest" description="Disordered" evidence="1">
    <location>
        <begin position="341"/>
        <end position="364"/>
    </location>
</feature>
<evidence type="ECO:0008006" key="5">
    <source>
        <dbReference type="Google" id="ProtNLM"/>
    </source>
</evidence>
<dbReference type="EMBL" id="CP011389">
    <property type="protein sequence ID" value="AKH17992.1"/>
    <property type="molecule type" value="Genomic_DNA"/>
</dbReference>
<dbReference type="PATRIC" id="fig|1309411.5.peg.2909"/>
<sequence>MARPARFLPAALLLASALAGGGGRPAQSLPPPEIRAPVRELAVAARPDGTLLLAAISDNGRFNSGRGTSTARVLRTWVGGPGGWAPVGDILNYRQPRPIASLNLVTDARGGALLAWNENYGDNDVVEFRALTGDTWTDWGDRYLGDDLPYAARTRALALWKGQPMLAWGEWLRSPDGSQLTVRTWNATQESWVRGPRFNDRTQFSRTPALTVTRAGQPIVAWLQGEVTASRVLAARWDGQTWHPLGGPLNRHAPGYVAATRLVLDGQDRPIAVWIEDHAGQDTLYAARWDGQRWKPMGAQVSQGFATAPSLSTDAAGHAALAWVEEVNGTGQVHLARWTGQSWTDQGVQNRDPHRDARSPSLTTAPDGTLTLAWREDVAGTYRIELRQYAGL</sequence>
<proteinExistence type="predicted"/>
<accession>A0A0F7JQE6</accession>
<evidence type="ECO:0000313" key="4">
    <source>
        <dbReference type="Proteomes" id="UP000034024"/>
    </source>
</evidence>
<evidence type="ECO:0000256" key="1">
    <source>
        <dbReference type="SAM" id="MobiDB-lite"/>
    </source>
</evidence>
<evidence type="ECO:0000256" key="2">
    <source>
        <dbReference type="SAM" id="SignalP"/>
    </source>
</evidence>
<feature type="signal peptide" evidence="2">
    <location>
        <begin position="1"/>
        <end position="19"/>
    </location>
</feature>
<organism evidence="3 4">
    <name type="scientific">Deinococcus soli</name>
    <name type="common">ex Cha et al. 2016</name>
    <dbReference type="NCBI Taxonomy" id="1309411"/>
    <lineage>
        <taxon>Bacteria</taxon>
        <taxon>Thermotogati</taxon>
        <taxon>Deinococcota</taxon>
        <taxon>Deinococci</taxon>
        <taxon>Deinococcales</taxon>
        <taxon>Deinococcaceae</taxon>
        <taxon>Deinococcus</taxon>
    </lineage>
</organism>
<protein>
    <recommendedName>
        <fullName evidence="5">Exo-alpha-sialidase</fullName>
    </recommendedName>
</protein>
<dbReference type="AlphaFoldDB" id="A0A0F7JQE6"/>
<evidence type="ECO:0000313" key="3">
    <source>
        <dbReference type="EMBL" id="AKH17992.1"/>
    </source>
</evidence>
<reference evidence="3 4" key="1">
    <citation type="submission" date="2015-01" db="EMBL/GenBank/DDBJ databases">
        <title>Deinococcus soli/N5/whole genome sequencing.</title>
        <authorList>
            <person name="Kim M.K."/>
            <person name="Srinivasan S."/>
            <person name="Lee J.-J."/>
        </authorList>
    </citation>
    <scope>NUCLEOTIDE SEQUENCE [LARGE SCALE GENOMIC DNA]</scope>
    <source>
        <strain evidence="3 4">N5</strain>
    </source>
</reference>
<name>A0A0F7JQE6_9DEIO</name>
<gene>
    <name evidence="3" type="ORF">SY84_14290</name>
</gene>
<dbReference type="OrthoDB" id="61209at2"/>